<evidence type="ECO:0000256" key="4">
    <source>
        <dbReference type="ARBA" id="ARBA00022989"/>
    </source>
</evidence>
<dbReference type="AlphaFoldDB" id="A0A161YLJ0"/>
<evidence type="ECO:0000256" key="7">
    <source>
        <dbReference type="SAM" id="Phobius"/>
    </source>
</evidence>
<evidence type="ECO:0000256" key="2">
    <source>
        <dbReference type="ARBA" id="ARBA00022448"/>
    </source>
</evidence>
<keyword evidence="2" id="KW-0813">Transport</keyword>
<gene>
    <name evidence="8" type="ORF">EN45_007870</name>
</gene>
<protein>
    <submittedName>
        <fullName evidence="8">Putative transporter</fullName>
    </submittedName>
</protein>
<feature type="transmembrane region" description="Helical" evidence="7">
    <location>
        <begin position="534"/>
        <end position="555"/>
    </location>
</feature>
<organism evidence="8">
    <name type="scientific">Penicillium chrysogenum</name>
    <name type="common">Penicillium notatum</name>
    <dbReference type="NCBI Taxonomy" id="5076"/>
    <lineage>
        <taxon>Eukaryota</taxon>
        <taxon>Fungi</taxon>
        <taxon>Dikarya</taxon>
        <taxon>Ascomycota</taxon>
        <taxon>Pezizomycotina</taxon>
        <taxon>Eurotiomycetes</taxon>
        <taxon>Eurotiomycetidae</taxon>
        <taxon>Eurotiales</taxon>
        <taxon>Aspergillaceae</taxon>
        <taxon>Penicillium</taxon>
        <taxon>Penicillium chrysogenum species complex</taxon>
    </lineage>
</organism>
<evidence type="ECO:0000256" key="3">
    <source>
        <dbReference type="ARBA" id="ARBA00022692"/>
    </source>
</evidence>
<dbReference type="PANTHER" id="PTHR43791">
    <property type="entry name" value="PERMEASE-RELATED"/>
    <property type="match status" value="1"/>
</dbReference>
<dbReference type="Pfam" id="PF07690">
    <property type="entry name" value="MFS_1"/>
    <property type="match status" value="1"/>
</dbReference>
<feature type="region of interest" description="Disordered" evidence="6">
    <location>
        <begin position="63"/>
        <end position="83"/>
    </location>
</feature>
<feature type="transmembrane region" description="Helical" evidence="7">
    <location>
        <begin position="305"/>
        <end position="323"/>
    </location>
</feature>
<feature type="transmembrane region" description="Helical" evidence="7">
    <location>
        <begin position="567"/>
        <end position="588"/>
    </location>
</feature>
<dbReference type="SUPFAM" id="SSF103473">
    <property type="entry name" value="MFS general substrate transporter"/>
    <property type="match status" value="1"/>
</dbReference>
<accession>A0A161YLJ0</accession>
<name>A0A161YLJ0_PENCH</name>
<evidence type="ECO:0000256" key="1">
    <source>
        <dbReference type="ARBA" id="ARBA00004141"/>
    </source>
</evidence>
<dbReference type="EMBL" id="CM002798">
    <property type="protein sequence ID" value="KZN90665.1"/>
    <property type="molecule type" value="Genomic_DNA"/>
</dbReference>
<evidence type="ECO:0000256" key="5">
    <source>
        <dbReference type="ARBA" id="ARBA00023136"/>
    </source>
</evidence>
<reference evidence="8" key="1">
    <citation type="journal article" date="2014" name="Genome Announc.">
        <title>Complete sequencing and chromosome-scale genome assembly of the industrial progenitor strain P2niaD18 from the penicillin producer Penicillium chrysogenum.</title>
        <authorList>
            <person name="Specht T."/>
            <person name="Dahlmann T.A."/>
            <person name="Zadra I."/>
            <person name="Kurnsteiner H."/>
            <person name="Kuck U."/>
        </authorList>
    </citation>
    <scope>NUCLEOTIDE SEQUENCE [LARGE SCALE GENOMIC DNA]</scope>
    <source>
        <strain evidence="8">P2niaD18</strain>
    </source>
</reference>
<dbReference type="Proteomes" id="UP000076449">
    <property type="component" value="Chromosome I"/>
</dbReference>
<feature type="transmembrane region" description="Helical" evidence="7">
    <location>
        <begin position="446"/>
        <end position="468"/>
    </location>
</feature>
<keyword evidence="5 7" id="KW-0472">Membrane</keyword>
<dbReference type="GO" id="GO:0022857">
    <property type="term" value="F:transmembrane transporter activity"/>
    <property type="evidence" value="ECO:0007669"/>
    <property type="project" value="InterPro"/>
</dbReference>
<proteinExistence type="predicted"/>
<feature type="transmembrane region" description="Helical" evidence="7">
    <location>
        <begin position="244"/>
        <end position="263"/>
    </location>
</feature>
<dbReference type="InterPro" id="IPR036259">
    <property type="entry name" value="MFS_trans_sf"/>
</dbReference>
<evidence type="ECO:0000256" key="6">
    <source>
        <dbReference type="SAM" id="MobiDB-lite"/>
    </source>
</evidence>
<comment type="subcellular location">
    <subcellularLocation>
        <location evidence="1">Membrane</location>
        <topology evidence="1">Multi-pass membrane protein</topology>
    </subcellularLocation>
</comment>
<dbReference type="Gene3D" id="1.20.1250.20">
    <property type="entry name" value="MFS general substrate transporter like domains"/>
    <property type="match status" value="1"/>
</dbReference>
<evidence type="ECO:0000313" key="8">
    <source>
        <dbReference type="EMBL" id="KZN90665.1"/>
    </source>
</evidence>
<feature type="region of interest" description="Disordered" evidence="6">
    <location>
        <begin position="102"/>
        <end position="137"/>
    </location>
</feature>
<feature type="region of interest" description="Disordered" evidence="6">
    <location>
        <begin position="1"/>
        <end position="43"/>
    </location>
</feature>
<feature type="transmembrane region" description="Helical" evidence="7">
    <location>
        <begin position="343"/>
        <end position="363"/>
    </location>
</feature>
<dbReference type="PANTHER" id="PTHR43791:SF103">
    <property type="entry name" value="MAJOR FACILITATOR SUPERFAMILY (MFS) PROFILE DOMAIN-CONTAINING PROTEIN-RELATED"/>
    <property type="match status" value="1"/>
</dbReference>
<dbReference type="GO" id="GO:0016020">
    <property type="term" value="C:membrane"/>
    <property type="evidence" value="ECO:0007669"/>
    <property type="project" value="UniProtKB-SubCell"/>
</dbReference>
<keyword evidence="3 7" id="KW-0812">Transmembrane</keyword>
<keyword evidence="4 7" id="KW-1133">Transmembrane helix</keyword>
<sequence length="640" mass="72304">MEIAIVDPTSPDKPRQALTSPDKLKRHGLPRSPDATKTSWQNIPSGLRVTRLSAGYSLALKARQNRKTEKAAGNLEESQDSHRLSPSLKFYQHISRLNIPPEQGVAVSDSSMAPISEKREADVQATSGSEPSHDPYVVDMRNTDDTTYFYNTNKDKVGPLTPEAEGRLVRKNFWCLLSQTWWISFLIHLDKSTLSQASTMGLFEDVHMSKEKNEFNHLFVLFYAGYLVALWPGAWISQRVGHKYFITGSLFLWALLLGIHPAVKTGKQMMAVRFLLGMTESQIVPSTAVLHQAFFPPKKSPWVQLLWWAFGSMANVMLTMIAYKLIVDDKSGVLAGGIHSWKWLHIICALLTFAIFIPLLIFLPNSPLDAKWLSTEEKVHTIQLIRETHAGISNSTFKWSQVRESFTDLKSWLFIFHMFFNELPNNTSQQLPLIVVGFGFTPAESALFNIIKPIWGFILIIGSATLLYSTRLGTGYTCAISYVPCFIGGIIELASPWSNKVALVVGTQISTFKPSYLLGLSWAGTTTTGYTKKLCLMSSCIVAASVANMISPEFWQSKYKPRYVLPWAFMTAFWLISPMMCIIIRFYLQRENKRRERLLTETDTDSEKDEVIDAGGQIVHIGDRDLDKTDRENLKFMYPL</sequence>
<dbReference type="InterPro" id="IPR011701">
    <property type="entry name" value="MFS"/>
</dbReference>
<feature type="transmembrane region" description="Helical" evidence="7">
    <location>
        <begin position="218"/>
        <end position="238"/>
    </location>
</feature>